<reference evidence="1" key="1">
    <citation type="journal article" date="2010" name="Science">
        <title>Plasticity of animal genome architecture unmasked by rapid evolution of a pelagic tunicate.</title>
        <authorList>
            <person name="Denoeud F."/>
            <person name="Henriet S."/>
            <person name="Mungpakdee S."/>
            <person name="Aury J.M."/>
            <person name="Da Silva C."/>
            <person name="Brinkmann H."/>
            <person name="Mikhaleva J."/>
            <person name="Olsen L.C."/>
            <person name="Jubin C."/>
            <person name="Canestro C."/>
            <person name="Bouquet J.M."/>
            <person name="Danks G."/>
            <person name="Poulain J."/>
            <person name="Campsteijn C."/>
            <person name="Adamski M."/>
            <person name="Cross I."/>
            <person name="Yadetie F."/>
            <person name="Muffato M."/>
            <person name="Louis A."/>
            <person name="Butcher S."/>
            <person name="Tsagkogeorga G."/>
            <person name="Konrad A."/>
            <person name="Singh S."/>
            <person name="Jensen M.F."/>
            <person name="Cong E.H."/>
            <person name="Eikeseth-Otteraa H."/>
            <person name="Noel B."/>
            <person name="Anthouard V."/>
            <person name="Porcel B.M."/>
            <person name="Kachouri-Lafond R."/>
            <person name="Nishino A."/>
            <person name="Ugolini M."/>
            <person name="Chourrout P."/>
            <person name="Nishida H."/>
            <person name="Aasland R."/>
            <person name="Huzurbazar S."/>
            <person name="Westhof E."/>
            <person name="Delsuc F."/>
            <person name="Lehrach H."/>
            <person name="Reinhardt R."/>
            <person name="Weissenbach J."/>
            <person name="Roy S.W."/>
            <person name="Artiguenave F."/>
            <person name="Postlethwait J.H."/>
            <person name="Manak J.R."/>
            <person name="Thompson E.M."/>
            <person name="Jaillon O."/>
            <person name="Du Pasquier L."/>
            <person name="Boudinot P."/>
            <person name="Liberles D.A."/>
            <person name="Volff J.N."/>
            <person name="Philippe H."/>
            <person name="Lenhard B."/>
            <person name="Roest Crollius H."/>
            <person name="Wincker P."/>
            <person name="Chourrout D."/>
        </authorList>
    </citation>
    <scope>NUCLEOTIDE SEQUENCE [LARGE SCALE GENOMIC DNA]</scope>
</reference>
<proteinExistence type="predicted"/>
<accession>E4X6W7</accession>
<name>E4X6W7_OIKDI</name>
<gene>
    <name evidence="1" type="ORF">GSOID_T00003361001</name>
</gene>
<sequence length="95" mass="11271">MTRMTGIRDVGPGALMEERLMLIDNSEFGTRAWDLAYHVIRFYENFNTDIYEEFLNAYLGDNNRIGAKQFSYEELEQEMTCVMPYLFMEQSVFNK</sequence>
<dbReference type="Proteomes" id="UP000001307">
    <property type="component" value="Unassembled WGS sequence"/>
</dbReference>
<dbReference type="OrthoDB" id="10422066at2759"/>
<dbReference type="EMBL" id="FN653027">
    <property type="protein sequence ID" value="CBY07996.1"/>
    <property type="molecule type" value="Genomic_DNA"/>
</dbReference>
<dbReference type="AlphaFoldDB" id="E4X6W7"/>
<protein>
    <submittedName>
        <fullName evidence="1">Uncharacterized protein</fullName>
    </submittedName>
</protein>
<evidence type="ECO:0000313" key="2">
    <source>
        <dbReference type="Proteomes" id="UP000001307"/>
    </source>
</evidence>
<organism evidence="1">
    <name type="scientific">Oikopleura dioica</name>
    <name type="common">Tunicate</name>
    <dbReference type="NCBI Taxonomy" id="34765"/>
    <lineage>
        <taxon>Eukaryota</taxon>
        <taxon>Metazoa</taxon>
        <taxon>Chordata</taxon>
        <taxon>Tunicata</taxon>
        <taxon>Appendicularia</taxon>
        <taxon>Copelata</taxon>
        <taxon>Oikopleuridae</taxon>
        <taxon>Oikopleura</taxon>
    </lineage>
</organism>
<dbReference type="InParanoid" id="E4X6W7"/>
<evidence type="ECO:0000313" key="1">
    <source>
        <dbReference type="EMBL" id="CBY07996.1"/>
    </source>
</evidence>
<keyword evidence="2" id="KW-1185">Reference proteome</keyword>